<dbReference type="SUPFAM" id="SSF54928">
    <property type="entry name" value="RNA-binding domain, RBD"/>
    <property type="match status" value="2"/>
</dbReference>
<dbReference type="InterPro" id="IPR012677">
    <property type="entry name" value="Nucleotide-bd_a/b_plait_sf"/>
</dbReference>
<dbReference type="SMART" id="SM00360">
    <property type="entry name" value="RRM"/>
    <property type="match status" value="5"/>
</dbReference>
<keyword evidence="4" id="KW-0539">Nucleus</keyword>
<dbReference type="PROSITE" id="PS50102">
    <property type="entry name" value="RRM"/>
    <property type="match status" value="3"/>
</dbReference>
<dbReference type="OrthoDB" id="267048at2759"/>
<dbReference type="AlphaFoldDB" id="A0A4R0RRN8"/>
<evidence type="ECO:0000256" key="4">
    <source>
        <dbReference type="ARBA" id="ARBA00023242"/>
    </source>
</evidence>
<dbReference type="Proteomes" id="UP000292702">
    <property type="component" value="Unassembled WGS sequence"/>
</dbReference>
<comment type="caution">
    <text evidence="8">The sequence shown here is derived from an EMBL/GenBank/DDBJ whole genome shotgun (WGS) entry which is preliminary data.</text>
</comment>
<feature type="domain" description="RRM" evidence="7">
    <location>
        <begin position="271"/>
        <end position="371"/>
    </location>
</feature>
<gene>
    <name evidence="8" type="primary">NOP4</name>
    <name evidence="8" type="ORF">EIP91_011484</name>
</gene>
<feature type="compositionally biased region" description="Polar residues" evidence="6">
    <location>
        <begin position="929"/>
        <end position="939"/>
    </location>
</feature>
<dbReference type="InterPro" id="IPR051945">
    <property type="entry name" value="RRM_MRD1_RNA_proc_ribogen"/>
</dbReference>
<accession>A0A4R0RRN8</accession>
<dbReference type="PANTHER" id="PTHR48039">
    <property type="entry name" value="RNA-BINDING MOTIF PROTEIN 14B"/>
    <property type="match status" value="1"/>
</dbReference>
<evidence type="ECO:0000256" key="3">
    <source>
        <dbReference type="ARBA" id="ARBA00022884"/>
    </source>
</evidence>
<dbReference type="InterPro" id="IPR034808">
    <property type="entry name" value="Nop4p_RRM3"/>
</dbReference>
<evidence type="ECO:0000313" key="9">
    <source>
        <dbReference type="Proteomes" id="UP000292702"/>
    </source>
</evidence>
<feature type="region of interest" description="Disordered" evidence="6">
    <location>
        <begin position="723"/>
        <end position="775"/>
    </location>
</feature>
<feature type="region of interest" description="Disordered" evidence="6">
    <location>
        <begin position="428"/>
        <end position="507"/>
    </location>
</feature>
<evidence type="ECO:0000259" key="7">
    <source>
        <dbReference type="PROSITE" id="PS50102"/>
    </source>
</evidence>
<feature type="domain" description="RRM" evidence="7">
    <location>
        <begin position="25"/>
        <end position="107"/>
    </location>
</feature>
<feature type="region of interest" description="Disordered" evidence="6">
    <location>
        <begin position="353"/>
        <end position="415"/>
    </location>
</feature>
<feature type="compositionally biased region" description="Basic and acidic residues" evidence="6">
    <location>
        <begin position="109"/>
        <end position="129"/>
    </location>
</feature>
<keyword evidence="2" id="KW-0677">Repeat</keyword>
<feature type="domain" description="RRM" evidence="7">
    <location>
        <begin position="504"/>
        <end position="617"/>
    </location>
</feature>
<feature type="compositionally biased region" description="Acidic residues" evidence="6">
    <location>
        <begin position="438"/>
        <end position="461"/>
    </location>
</feature>
<dbReference type="GO" id="GO:0003729">
    <property type="term" value="F:mRNA binding"/>
    <property type="evidence" value="ECO:0007669"/>
    <property type="project" value="TreeGrafter"/>
</dbReference>
<dbReference type="Pfam" id="PF00076">
    <property type="entry name" value="RRM_1"/>
    <property type="match status" value="3"/>
</dbReference>
<name>A0A4R0RRN8_9APHY</name>
<keyword evidence="3 5" id="KW-0694">RNA-binding</keyword>
<feature type="compositionally biased region" description="Basic and acidic residues" evidence="6">
    <location>
        <begin position="367"/>
        <end position="392"/>
    </location>
</feature>
<dbReference type="InterPro" id="IPR035979">
    <property type="entry name" value="RBD_domain_sf"/>
</dbReference>
<dbReference type="EMBL" id="RWJN01000075">
    <property type="protein sequence ID" value="TCD68119.1"/>
    <property type="molecule type" value="Genomic_DNA"/>
</dbReference>
<dbReference type="Gene3D" id="3.30.70.330">
    <property type="match status" value="5"/>
</dbReference>
<evidence type="ECO:0000256" key="1">
    <source>
        <dbReference type="ARBA" id="ARBA00004123"/>
    </source>
</evidence>
<evidence type="ECO:0000256" key="5">
    <source>
        <dbReference type="PROSITE-ProRule" id="PRU00176"/>
    </source>
</evidence>
<feature type="region of interest" description="Disordered" evidence="6">
    <location>
        <begin position="234"/>
        <end position="266"/>
    </location>
</feature>
<feature type="region of interest" description="Disordered" evidence="6">
    <location>
        <begin position="1"/>
        <end position="26"/>
    </location>
</feature>
<dbReference type="STRING" id="92696.A0A4R0RRN8"/>
<feature type="region of interest" description="Disordered" evidence="6">
    <location>
        <begin position="870"/>
        <end position="960"/>
    </location>
</feature>
<evidence type="ECO:0000313" key="8">
    <source>
        <dbReference type="EMBL" id="TCD68119.1"/>
    </source>
</evidence>
<feature type="compositionally biased region" description="Acidic residues" evidence="6">
    <location>
        <begin position="731"/>
        <end position="742"/>
    </location>
</feature>
<feature type="compositionally biased region" description="Acidic residues" evidence="6">
    <location>
        <begin position="472"/>
        <end position="487"/>
    </location>
</feature>
<protein>
    <submittedName>
        <fullName evidence="8">RNA recognition motif-containing protein</fullName>
    </submittedName>
</protein>
<feature type="compositionally biased region" description="Basic residues" evidence="6">
    <location>
        <begin position="947"/>
        <end position="960"/>
    </location>
</feature>
<feature type="region of interest" description="Disordered" evidence="6">
    <location>
        <begin position="104"/>
        <end position="146"/>
    </location>
</feature>
<feature type="compositionally biased region" description="Basic and acidic residues" evidence="6">
    <location>
        <begin position="10"/>
        <end position="23"/>
    </location>
</feature>
<evidence type="ECO:0000256" key="6">
    <source>
        <dbReference type="SAM" id="MobiDB-lite"/>
    </source>
</evidence>
<dbReference type="GO" id="GO:0005730">
    <property type="term" value="C:nucleolus"/>
    <property type="evidence" value="ECO:0007669"/>
    <property type="project" value="TreeGrafter"/>
</dbReference>
<proteinExistence type="predicted"/>
<dbReference type="PANTHER" id="PTHR48039:SF5">
    <property type="entry name" value="RNA-BINDING PROTEIN 28"/>
    <property type="match status" value="1"/>
</dbReference>
<feature type="compositionally biased region" description="Basic and acidic residues" evidence="6">
    <location>
        <begin position="428"/>
        <end position="437"/>
    </location>
</feature>
<organism evidence="8 9">
    <name type="scientific">Steccherinum ochraceum</name>
    <dbReference type="NCBI Taxonomy" id="92696"/>
    <lineage>
        <taxon>Eukaryota</taxon>
        <taxon>Fungi</taxon>
        <taxon>Dikarya</taxon>
        <taxon>Basidiomycota</taxon>
        <taxon>Agaricomycotina</taxon>
        <taxon>Agaricomycetes</taxon>
        <taxon>Polyporales</taxon>
        <taxon>Steccherinaceae</taxon>
        <taxon>Steccherinum</taxon>
    </lineage>
</organism>
<dbReference type="FunFam" id="3.30.70.330:FF:000406">
    <property type="entry name" value="Related to Nucleolar protein NOP4"/>
    <property type="match status" value="1"/>
</dbReference>
<reference evidence="8 9" key="1">
    <citation type="submission" date="2018-11" db="EMBL/GenBank/DDBJ databases">
        <title>Genome assembly of Steccherinum ochraceum LE-BIN_3174, the white-rot fungus of the Steccherinaceae family (The Residual Polyporoid clade, Polyporales, Basidiomycota).</title>
        <authorList>
            <person name="Fedorova T.V."/>
            <person name="Glazunova O.A."/>
            <person name="Landesman E.O."/>
            <person name="Moiseenko K.V."/>
            <person name="Psurtseva N.V."/>
            <person name="Savinova O.S."/>
            <person name="Shakhova N.V."/>
            <person name="Tyazhelova T.V."/>
            <person name="Vasina D.V."/>
        </authorList>
    </citation>
    <scope>NUCLEOTIDE SEQUENCE [LARGE SCALE GENOMIC DNA]</scope>
    <source>
        <strain evidence="8 9">LE-BIN_3174</strain>
    </source>
</reference>
<keyword evidence="9" id="KW-1185">Reference proteome</keyword>
<feature type="compositionally biased region" description="Basic and acidic residues" evidence="6">
    <location>
        <begin position="462"/>
        <end position="471"/>
    </location>
</feature>
<evidence type="ECO:0000256" key="2">
    <source>
        <dbReference type="ARBA" id="ARBA00022737"/>
    </source>
</evidence>
<sequence length="960" mass="106229">MSASATSLGKRKERENDTGEPRKGTTIFVSNLPYSATSTDLNTLFSDLGPVRSAFVVLDHGSGTSKGVGYVSFAIKEDAQVAFDKANESGEGIVLDGRKLRAGWPDSSKLQHKDAHKGEKSEAVKKEVQPARLPTAPRQPSGPKDPLAIRTIVVSGLPGSLDSKTLWKKIRKYEGAEKVDWPIQKDDVEDPSIAHVLFTTPATAQEAVNKLHAHVFKGSLLSVTLKKRLDGLAKPNAKANSKKPKQENADGAAQDTSKSSAPALPAPSRASRLIVRNLPWNITEQDLRSVFLPYGPIHSIHIPFAKPKDDEVKSEEPAKLLAKGYAFVWMLSKKDAEKAIEGANGSKVSAGMADALVRDKQKKKKLRREEKKLKEKEKARKERAAKEAKEGKDDGEDDDEEDAESEVEDITSERVIAVDWALSKEKWEEAKSKMQEEKAEDESEELSEKEDESGDEDSGDESDSHIGVHDGDDSDDDEDESDEDGMDVDEKPGRPTLPPPETGTTLFVRNVPFEATDDELRTVFRAFGPLRYARITMDHEIGRSRGTGFVCFWNKADADKVVEQSEILRTETTGGEGSAPQKNPFKLPSLLTPDPSASVAKSLVLQGRTMDVIRAVTRDEAGKLKEEGERRREKADKRNMYLLREGIILPNTPAAESLSTTEVEKRTTSFNARRTLLKSNPSLYVSRTRLSVRQLPLFVTERMLKRLAIHAVRTFEAEVKAKRRQSLTADELTEPEPEAAEAEADKKTKEKQKGKGRSTGVKQAKLVRQQDRVDAVTGKGRSRGYGFLEMTTHADALRVLRWANNNPEVGSLFEQWWKEELEDLVKAEKTKKTGDGRLERLKKELEEGPPKKTRGTLIMEFSIENVQVVKRRAAHQQDQKTAPSGTGSKNSQRRASLPPVKTEEKEGSRPSKKARVAEPRPSRSDGDASISSESPSNAGTKLGSLIGRKRKERKNKKGKA</sequence>
<comment type="subcellular location">
    <subcellularLocation>
        <location evidence="1">Nucleus</location>
    </subcellularLocation>
</comment>
<feature type="compositionally biased region" description="Acidic residues" evidence="6">
    <location>
        <begin position="393"/>
        <end position="410"/>
    </location>
</feature>
<feature type="compositionally biased region" description="Basic and acidic residues" evidence="6">
    <location>
        <begin position="901"/>
        <end position="926"/>
    </location>
</feature>
<dbReference type="InterPro" id="IPR000504">
    <property type="entry name" value="RRM_dom"/>
</dbReference>
<feature type="compositionally biased region" description="Basic and acidic residues" evidence="6">
    <location>
        <begin position="743"/>
        <end position="753"/>
    </location>
</feature>
<dbReference type="CDD" id="cd12676">
    <property type="entry name" value="RRM3_Nop4p"/>
    <property type="match status" value="1"/>
</dbReference>
<feature type="compositionally biased region" description="Polar residues" evidence="6">
    <location>
        <begin position="879"/>
        <end position="894"/>
    </location>
</feature>